<dbReference type="PROSITE" id="PS51194">
    <property type="entry name" value="HELICASE_CTER"/>
    <property type="match status" value="1"/>
</dbReference>
<evidence type="ECO:0000256" key="4">
    <source>
        <dbReference type="ARBA" id="ARBA00022840"/>
    </source>
</evidence>
<dbReference type="Pfam" id="PF00271">
    <property type="entry name" value="Helicase_C"/>
    <property type="match status" value="1"/>
</dbReference>
<dbReference type="PROSITE" id="PS51257">
    <property type="entry name" value="PROKAR_LIPOPROTEIN"/>
    <property type="match status" value="1"/>
</dbReference>
<dbReference type="SUPFAM" id="SSF52540">
    <property type="entry name" value="P-loop containing nucleoside triphosphate hydrolases"/>
    <property type="match status" value="1"/>
</dbReference>
<feature type="compositionally biased region" description="Basic and acidic residues" evidence="5">
    <location>
        <begin position="217"/>
        <end position="240"/>
    </location>
</feature>
<evidence type="ECO:0000313" key="9">
    <source>
        <dbReference type="Proteomes" id="UP000019335"/>
    </source>
</evidence>
<keyword evidence="3 8" id="KW-0347">Helicase</keyword>
<dbReference type="PANTHER" id="PTHR47963">
    <property type="entry name" value="DEAD-BOX ATP-DEPENDENT RNA HELICASE 47, MITOCHONDRIAL"/>
    <property type="match status" value="1"/>
</dbReference>
<dbReference type="AlphaFoldDB" id="W7TME3"/>
<dbReference type="InterPro" id="IPR027417">
    <property type="entry name" value="P-loop_NTPase"/>
</dbReference>
<keyword evidence="1" id="KW-0547">Nucleotide-binding</keyword>
<evidence type="ECO:0000256" key="5">
    <source>
        <dbReference type="SAM" id="MobiDB-lite"/>
    </source>
</evidence>
<feature type="region of interest" description="Disordered" evidence="5">
    <location>
        <begin position="345"/>
        <end position="378"/>
    </location>
</feature>
<dbReference type="CDD" id="cd00268">
    <property type="entry name" value="DEADc"/>
    <property type="match status" value="1"/>
</dbReference>
<dbReference type="GO" id="GO:0005524">
    <property type="term" value="F:ATP binding"/>
    <property type="evidence" value="ECO:0007669"/>
    <property type="project" value="UniProtKB-KW"/>
</dbReference>
<dbReference type="GO" id="GO:0016787">
    <property type="term" value="F:hydrolase activity"/>
    <property type="evidence" value="ECO:0007669"/>
    <property type="project" value="UniProtKB-KW"/>
</dbReference>
<organism evidence="8 9">
    <name type="scientific">Nannochloropsis gaditana</name>
    <dbReference type="NCBI Taxonomy" id="72520"/>
    <lineage>
        <taxon>Eukaryota</taxon>
        <taxon>Sar</taxon>
        <taxon>Stramenopiles</taxon>
        <taxon>Ochrophyta</taxon>
        <taxon>Eustigmatophyceae</taxon>
        <taxon>Eustigmatales</taxon>
        <taxon>Monodopsidaceae</taxon>
        <taxon>Nannochloropsis</taxon>
    </lineage>
</organism>
<feature type="domain" description="Helicase C-terminal" evidence="7">
    <location>
        <begin position="448"/>
        <end position="613"/>
    </location>
</feature>
<dbReference type="InterPro" id="IPR050547">
    <property type="entry name" value="DEAD_box_RNA_helicases"/>
</dbReference>
<dbReference type="InterPro" id="IPR001650">
    <property type="entry name" value="Helicase_C-like"/>
</dbReference>
<dbReference type="InterPro" id="IPR011545">
    <property type="entry name" value="DEAD/DEAH_box_helicase_dom"/>
</dbReference>
<gene>
    <name evidence="8" type="ORF">Naga_100231g3</name>
</gene>
<name>W7TME3_9STRA</name>
<accession>W7TME3</accession>
<dbReference type="EMBL" id="AZIL01002352">
    <property type="protein sequence ID" value="EWM21889.1"/>
    <property type="molecule type" value="Genomic_DNA"/>
</dbReference>
<proteinExistence type="predicted"/>
<dbReference type="Pfam" id="PF00270">
    <property type="entry name" value="DEAD"/>
    <property type="match status" value="2"/>
</dbReference>
<dbReference type="PROSITE" id="PS51192">
    <property type="entry name" value="HELICASE_ATP_BIND_1"/>
    <property type="match status" value="1"/>
</dbReference>
<evidence type="ECO:0000256" key="3">
    <source>
        <dbReference type="ARBA" id="ARBA00022806"/>
    </source>
</evidence>
<sequence length="613" mass="66601">MQGSVCRYQAAGVARRRFFDPPSQAWVAATATSCMARHDCAPSTRTRSTRQWQRETLLFSVTLLYVTASASSSHTLRHAAFLSSLPPRRPTSQVHGALPPGKEMMHVAENDGTTAETFSQLYGDRLPSWLLARVESLGYTRPTAVQKEALGAILEGEDVVVHSQTGTGKTLAFMLPLLAGIDVNKNAVQALVVVPSRELGLQVASVAKQLASGHMYYRGEDGQEEGRDAENEDPERREEGVGSESMTAGASNVRAAKKILIMSLLEGSKNRRQKAWVLAEPPHVVIGNPRSLAQLVERGGIRYHQVKMVVVDEVDACLTSPETGRELQGLLGKYLSPSFLTAELEEEATATGGSSKDEEGPLLPQGAMKDGGGEKGGRVARKLAPWKLVHRQTLFVSASIPQHKHFIKQCVQQQWTLREPMHVHVTPGELMPPGLRHGYLVAPTKADKPAALLAFLRRERAKGRLQACVIFTADDREAEKMAAILARSGGLAAGGQEPRGESSVVQALVGGEHIARRAKVMDAFRAGESWGLVTTDFAARGLDVPRVSHVIMLDVAGEADTYLHRGGRAGRMGRPGWVVSLVSETEAFALVRLANSLKIEVRRMGVMKRPRSR</sequence>
<dbReference type="SMART" id="SM00490">
    <property type="entry name" value="HELICc"/>
    <property type="match status" value="1"/>
</dbReference>
<dbReference type="PANTHER" id="PTHR47963:SF10">
    <property type="entry name" value="ATP-DEPENDENT RNA HELICASE DDX6_DHH1"/>
    <property type="match status" value="1"/>
</dbReference>
<dbReference type="GO" id="GO:0003723">
    <property type="term" value="F:RNA binding"/>
    <property type="evidence" value="ECO:0007669"/>
    <property type="project" value="TreeGrafter"/>
</dbReference>
<evidence type="ECO:0000259" key="7">
    <source>
        <dbReference type="PROSITE" id="PS51194"/>
    </source>
</evidence>
<keyword evidence="2" id="KW-0378">Hydrolase</keyword>
<evidence type="ECO:0000256" key="1">
    <source>
        <dbReference type="ARBA" id="ARBA00022741"/>
    </source>
</evidence>
<evidence type="ECO:0000313" key="8">
    <source>
        <dbReference type="EMBL" id="EWM21889.1"/>
    </source>
</evidence>
<protein>
    <submittedName>
        <fullName evidence="8">RNA helicase, DEAD-box type</fullName>
    </submittedName>
</protein>
<feature type="domain" description="Helicase ATP-binding" evidence="6">
    <location>
        <begin position="150"/>
        <end position="362"/>
    </location>
</feature>
<evidence type="ECO:0000259" key="6">
    <source>
        <dbReference type="PROSITE" id="PS51192"/>
    </source>
</evidence>
<feature type="region of interest" description="Disordered" evidence="5">
    <location>
        <begin position="217"/>
        <end position="248"/>
    </location>
</feature>
<evidence type="ECO:0000256" key="2">
    <source>
        <dbReference type="ARBA" id="ARBA00022801"/>
    </source>
</evidence>
<reference evidence="8 9" key="1">
    <citation type="journal article" date="2014" name="Mol. Plant">
        <title>Chromosome Scale Genome Assembly and Transcriptome Profiling of Nannochloropsis gaditana in Nitrogen Depletion.</title>
        <authorList>
            <person name="Corteggiani Carpinelli E."/>
            <person name="Telatin A."/>
            <person name="Vitulo N."/>
            <person name="Forcato C."/>
            <person name="D'Angelo M."/>
            <person name="Schiavon R."/>
            <person name="Vezzi A."/>
            <person name="Giacometti G.M."/>
            <person name="Morosinotto T."/>
            <person name="Valle G."/>
        </authorList>
    </citation>
    <scope>NUCLEOTIDE SEQUENCE [LARGE SCALE GENOMIC DNA]</scope>
    <source>
        <strain evidence="8 9">B-31</strain>
    </source>
</reference>
<dbReference type="InterPro" id="IPR044742">
    <property type="entry name" value="DEAD/DEAH_RhlB"/>
</dbReference>
<dbReference type="Gene3D" id="3.40.50.300">
    <property type="entry name" value="P-loop containing nucleotide triphosphate hydrolases"/>
    <property type="match status" value="2"/>
</dbReference>
<comment type="caution">
    <text evidence="8">The sequence shown here is derived from an EMBL/GenBank/DDBJ whole genome shotgun (WGS) entry which is preliminary data.</text>
</comment>
<keyword evidence="9" id="KW-1185">Reference proteome</keyword>
<keyword evidence="4" id="KW-0067">ATP-binding</keyword>
<dbReference type="Proteomes" id="UP000019335">
    <property type="component" value="Unassembled WGS sequence"/>
</dbReference>
<dbReference type="GO" id="GO:0003724">
    <property type="term" value="F:RNA helicase activity"/>
    <property type="evidence" value="ECO:0007669"/>
    <property type="project" value="TreeGrafter"/>
</dbReference>
<dbReference type="OrthoDB" id="10256233at2759"/>
<dbReference type="SMART" id="SM00487">
    <property type="entry name" value="DEXDc"/>
    <property type="match status" value="1"/>
</dbReference>
<dbReference type="InterPro" id="IPR014001">
    <property type="entry name" value="Helicase_ATP-bd"/>
</dbReference>